<gene>
    <name evidence="2" type="ORF">THASP1DRAFT_33251</name>
</gene>
<dbReference type="Gene3D" id="3.40.980.10">
    <property type="entry name" value="MoaB/Mog-like domain"/>
    <property type="match status" value="1"/>
</dbReference>
<dbReference type="STRING" id="78915.A0A4P9XGY7"/>
<dbReference type="InterPro" id="IPR036425">
    <property type="entry name" value="MoaB/Mog-like_dom_sf"/>
</dbReference>
<dbReference type="InterPro" id="IPR056596">
    <property type="entry name" value="FLAD1_M"/>
</dbReference>
<dbReference type="SUPFAM" id="SSF53218">
    <property type="entry name" value="Molybdenum cofactor biosynthesis proteins"/>
    <property type="match status" value="1"/>
</dbReference>
<reference evidence="3" key="1">
    <citation type="journal article" date="2018" name="Nat. Microbiol.">
        <title>Leveraging single-cell genomics to expand the fungal tree of life.</title>
        <authorList>
            <person name="Ahrendt S.R."/>
            <person name="Quandt C.A."/>
            <person name="Ciobanu D."/>
            <person name="Clum A."/>
            <person name="Salamov A."/>
            <person name="Andreopoulos B."/>
            <person name="Cheng J.F."/>
            <person name="Woyke T."/>
            <person name="Pelin A."/>
            <person name="Henrissat B."/>
            <person name="Reynolds N.K."/>
            <person name="Benny G.L."/>
            <person name="Smith M.E."/>
            <person name="James T.Y."/>
            <person name="Grigoriev I.V."/>
        </authorList>
    </citation>
    <scope>NUCLEOTIDE SEQUENCE [LARGE SCALE GENOMIC DNA]</scope>
    <source>
        <strain evidence="3">RSA 1356</strain>
    </source>
</reference>
<feature type="domain" description="MoaB/Mog" evidence="1">
    <location>
        <begin position="14"/>
        <end position="186"/>
    </location>
</feature>
<dbReference type="EMBL" id="KZ993363">
    <property type="protein sequence ID" value="RKP04925.1"/>
    <property type="molecule type" value="Genomic_DNA"/>
</dbReference>
<dbReference type="SMART" id="SM00852">
    <property type="entry name" value="MoCF_biosynth"/>
    <property type="match status" value="1"/>
</dbReference>
<dbReference type="AlphaFoldDB" id="A0A4P9XGY7"/>
<dbReference type="OrthoDB" id="448496at2759"/>
<dbReference type="GO" id="GO:0042726">
    <property type="term" value="P:flavin-containing compound metabolic process"/>
    <property type="evidence" value="ECO:0007669"/>
    <property type="project" value="TreeGrafter"/>
</dbReference>
<evidence type="ECO:0000313" key="3">
    <source>
        <dbReference type="Proteomes" id="UP000271241"/>
    </source>
</evidence>
<dbReference type="CDD" id="cd00885">
    <property type="entry name" value="cinA"/>
    <property type="match status" value="1"/>
</dbReference>
<dbReference type="Pfam" id="PF24102">
    <property type="entry name" value="FLAD1_M"/>
    <property type="match status" value="1"/>
</dbReference>
<evidence type="ECO:0000313" key="2">
    <source>
        <dbReference type="EMBL" id="RKP04925.1"/>
    </source>
</evidence>
<organism evidence="2 3">
    <name type="scientific">Thamnocephalis sphaerospora</name>
    <dbReference type="NCBI Taxonomy" id="78915"/>
    <lineage>
        <taxon>Eukaryota</taxon>
        <taxon>Fungi</taxon>
        <taxon>Fungi incertae sedis</taxon>
        <taxon>Zoopagomycota</taxon>
        <taxon>Zoopagomycotina</taxon>
        <taxon>Zoopagomycetes</taxon>
        <taxon>Zoopagales</taxon>
        <taxon>Sigmoideomycetaceae</taxon>
        <taxon>Thamnocephalis</taxon>
    </lineage>
</organism>
<dbReference type="PANTHER" id="PTHR47675:SF1">
    <property type="entry name" value="MOLYBDOPTERIN BINDING DOMAIN PROTEIN (AFU_ORTHOLOGUE AFUA_5G11210)"/>
    <property type="match status" value="1"/>
</dbReference>
<protein>
    <submittedName>
        <fullName evidence="2">MoaB/Mog domain-containing protein</fullName>
    </submittedName>
</protein>
<dbReference type="PANTHER" id="PTHR47675">
    <property type="entry name" value="MOLYBDOPTERIN BINDING DOMAIN PROTEIN (AFU_ORTHOLOGUE AFUA_5G11210)"/>
    <property type="match status" value="1"/>
</dbReference>
<dbReference type="InterPro" id="IPR001453">
    <property type="entry name" value="MoaB/Mog_dom"/>
</dbReference>
<sequence length="289" mass="31512">MKRYLGGKASLTAAACIIGDEVLNGKTRDSNSHYLANWCFRHGVDLRRVEVIPDDAADIGESVRRLASRFDLVYTSGGIGPTHDDITYEAIANAYGLPLAYHAETLCRMRERITPTTAASMDEDVVRNRERMALLPVGDAVHIHYAANANLWTPVVIIGHQVHILPGVPALFERLLESLPLPAKTRGGQDVAAADAFHRVLIGTPRTESHIAEALRAEQARVCGQVKIGSYPRWHSEVRLGQARVVVALVGRDKHALDMCAQRLLPLVDGVLLGDPSKEDARAEGSSHS</sequence>
<evidence type="ECO:0000259" key="1">
    <source>
        <dbReference type="SMART" id="SM00852"/>
    </source>
</evidence>
<keyword evidence="3" id="KW-1185">Reference proteome</keyword>
<accession>A0A4P9XGY7</accession>
<dbReference type="Proteomes" id="UP000271241">
    <property type="component" value="Unassembled WGS sequence"/>
</dbReference>
<proteinExistence type="predicted"/>
<name>A0A4P9XGY7_9FUNG</name>
<dbReference type="Pfam" id="PF00994">
    <property type="entry name" value="MoCF_biosynth"/>
    <property type="match status" value="1"/>
</dbReference>
<dbReference type="GO" id="GO:0047884">
    <property type="term" value="F:FAD diphosphatase activity"/>
    <property type="evidence" value="ECO:0007669"/>
    <property type="project" value="TreeGrafter"/>
</dbReference>